<dbReference type="Proteomes" id="UP000291236">
    <property type="component" value="Chromosome"/>
</dbReference>
<dbReference type="PANTHER" id="PTHR23291:SF50">
    <property type="entry name" value="PROTEIN LIFEGUARD 4"/>
    <property type="match status" value="1"/>
</dbReference>
<evidence type="ECO:0000256" key="1">
    <source>
        <dbReference type="ARBA" id="ARBA00004141"/>
    </source>
</evidence>
<dbReference type="CDD" id="cd10432">
    <property type="entry name" value="BI-1-like_bacterial"/>
    <property type="match status" value="1"/>
</dbReference>
<feature type="transmembrane region" description="Helical" evidence="6">
    <location>
        <begin position="220"/>
        <end position="243"/>
    </location>
</feature>
<keyword evidence="4 6" id="KW-1133">Transmembrane helix</keyword>
<keyword evidence="5 6" id="KW-0472">Membrane</keyword>
<evidence type="ECO:0000256" key="4">
    <source>
        <dbReference type="ARBA" id="ARBA00022989"/>
    </source>
</evidence>
<name>A0A4P2VUU6_FLUSA</name>
<dbReference type="GO" id="GO:0005886">
    <property type="term" value="C:plasma membrane"/>
    <property type="evidence" value="ECO:0007669"/>
    <property type="project" value="TreeGrafter"/>
</dbReference>
<dbReference type="RefSeq" id="WP_130608819.1">
    <property type="nucleotide sequence ID" value="NZ_AP019368.1"/>
</dbReference>
<proteinExistence type="inferred from homology"/>
<accession>A0A4P2VUU6</accession>
<dbReference type="InterPro" id="IPR006214">
    <property type="entry name" value="Bax_inhibitor_1-related"/>
</dbReference>
<keyword evidence="3 6" id="KW-0812">Transmembrane</keyword>
<dbReference type="EMBL" id="AP019368">
    <property type="protein sequence ID" value="BBH53285.1"/>
    <property type="molecule type" value="Genomic_DNA"/>
</dbReference>
<feature type="transmembrane region" description="Helical" evidence="6">
    <location>
        <begin position="34"/>
        <end position="62"/>
    </location>
</feature>
<dbReference type="OrthoDB" id="9793828at2"/>
<feature type="transmembrane region" description="Helical" evidence="6">
    <location>
        <begin position="68"/>
        <end position="87"/>
    </location>
</feature>
<protein>
    <submittedName>
        <fullName evidence="7">BAX inhibitor (BI)-1/YccA family protein</fullName>
    </submittedName>
</protein>
<comment type="subcellular location">
    <subcellularLocation>
        <location evidence="1">Membrane</location>
        <topology evidence="1">Multi-pass membrane protein</topology>
    </subcellularLocation>
</comment>
<dbReference type="KEGG" id="sbf:JCM31447_17280"/>
<dbReference type="AlphaFoldDB" id="A0A4P2VUU6"/>
<feature type="transmembrane region" description="Helical" evidence="6">
    <location>
        <begin position="99"/>
        <end position="117"/>
    </location>
</feature>
<feature type="transmembrane region" description="Helical" evidence="6">
    <location>
        <begin position="149"/>
        <end position="170"/>
    </location>
</feature>
<evidence type="ECO:0000313" key="7">
    <source>
        <dbReference type="EMBL" id="BBH53285.1"/>
    </source>
</evidence>
<reference evidence="7 8" key="1">
    <citation type="submission" date="2018-12" db="EMBL/GenBank/DDBJ databases">
        <title>Rubrispira sanarue gen. nov., sp., nov., a member of the order Silvanigrellales, isolated from a brackish lake in Hamamatsu Japan.</title>
        <authorList>
            <person name="Maejima Y."/>
            <person name="Iino T."/>
            <person name="Muraguchi Y."/>
            <person name="Fukuda K."/>
            <person name="Nojiri H."/>
            <person name="Ohkuma M."/>
            <person name="Moriuchi R."/>
            <person name="Dohra H."/>
            <person name="Kimbara K."/>
            <person name="Shintani M."/>
        </authorList>
    </citation>
    <scope>NUCLEOTIDE SEQUENCE [LARGE SCALE GENOMIC DNA]</scope>
    <source>
        <strain evidence="7 8">RF1110005</strain>
    </source>
</reference>
<evidence type="ECO:0000256" key="6">
    <source>
        <dbReference type="RuleBase" id="RU004379"/>
    </source>
</evidence>
<comment type="similarity">
    <text evidence="2 6">Belongs to the BI1 family.</text>
</comment>
<evidence type="ECO:0000256" key="2">
    <source>
        <dbReference type="ARBA" id="ARBA00010350"/>
    </source>
</evidence>
<dbReference type="PANTHER" id="PTHR23291">
    <property type="entry name" value="BAX INHIBITOR-RELATED"/>
    <property type="match status" value="1"/>
</dbReference>
<evidence type="ECO:0000256" key="5">
    <source>
        <dbReference type="ARBA" id="ARBA00023136"/>
    </source>
</evidence>
<feature type="transmembrane region" description="Helical" evidence="6">
    <location>
        <begin position="123"/>
        <end position="142"/>
    </location>
</feature>
<dbReference type="Pfam" id="PF01027">
    <property type="entry name" value="Bax1-I"/>
    <property type="match status" value="1"/>
</dbReference>
<evidence type="ECO:0000256" key="3">
    <source>
        <dbReference type="ARBA" id="ARBA00022692"/>
    </source>
</evidence>
<organism evidence="7 8">
    <name type="scientific">Fluviispira sanaruensis</name>
    <dbReference type="NCBI Taxonomy" id="2493639"/>
    <lineage>
        <taxon>Bacteria</taxon>
        <taxon>Pseudomonadati</taxon>
        <taxon>Bdellovibrionota</taxon>
        <taxon>Oligoflexia</taxon>
        <taxon>Silvanigrellales</taxon>
        <taxon>Silvanigrellaceae</taxon>
        <taxon>Fluviispira</taxon>
    </lineage>
</organism>
<sequence length="248" mass="26782">MRFNRFQKSNDNWMNTAVKNEVVQSSASKTIAGVYGWMTLGVFLSALTGVGLIQTGAIQTILSFGRGAVLGLFLVQMALVMGMSFAAEKLSSQALKGMFLLYSLLTGITFSIIMVVYPIGNVISLFFVAALGFAGLALFGAVTKKNLGFMSTFLFMGVLMIVGASVVNIFVQSEMLNSFAGWAGILVFSGLTAYDSQRIREGSYALAEQTSGNSEALGKFMIFGALTMYLNFINLFISLLRIFGGRRD</sequence>
<gene>
    <name evidence="7" type="ORF">JCM31447_17280</name>
</gene>
<evidence type="ECO:0000313" key="8">
    <source>
        <dbReference type="Proteomes" id="UP000291236"/>
    </source>
</evidence>
<keyword evidence="8" id="KW-1185">Reference proteome</keyword>